<gene>
    <name evidence="7" type="ORF">HJG54_21900</name>
</gene>
<reference evidence="7" key="1">
    <citation type="submission" date="2020-05" db="EMBL/GenBank/DDBJ databases">
        <authorList>
            <person name="Zhu T."/>
            <person name="Keshari N."/>
            <person name="Lu X."/>
        </authorList>
    </citation>
    <scope>NUCLEOTIDE SEQUENCE</scope>
    <source>
        <strain evidence="7">NK1-12</strain>
    </source>
</reference>
<dbReference type="Pfam" id="PF03865">
    <property type="entry name" value="ShlB"/>
    <property type="match status" value="1"/>
</dbReference>
<dbReference type="Gene3D" id="3.10.20.310">
    <property type="entry name" value="membrane protein fhac"/>
    <property type="match status" value="1"/>
</dbReference>
<keyword evidence="2" id="KW-0812">Transmembrane</keyword>
<keyword evidence="3" id="KW-0998">Cell outer membrane</keyword>
<sequence length="576" mass="62802">MTPSPNSVPLAVPLPEQDIAQQVNPLVPSAPLPEIDLPANQPTRITPPRPTPPLPEQPLPQLPAPEDLLPTPAPVQPEDLPGDVPATVFVERFNVVGSTVFTEAELAEATAPFSGREISFAELLQARSAVTQLYVDQGYITSGAFIPPQTVEDGVVTIQVLEGSLEEINVTGTRRLNPGYVRSRLALAASTPLNQNRLLEGLQLLQLDPLIQTISADLQAGTRPGTSVLQVEVQEADSFNVQLSADNGRSPSVGSFRRQIQFDQGNLTGLGDALSVGYTNTDGSNEVNASYTLPLNPRNGTLRLAAGRANSEVIEEPFDQLNIDAPSQYYEITLRQPLIQTPTEEFSLGFTASRQESQTQIDGEGFPLSLDADEEGRTKVSALRFFQEWTERSSQHVFAVRSQFSLGVDWLGATVSDETADSRFLAWRGQGQWVRLLAPDLLLLVRTDVQLSDSPLVSLEQFSIGGAQSVRGYRQDAILTNNGALFSTEVRVPVLRVPEIQGVLQIVPFIDVGTAWNNPDVELDPSTLIGAGVGLLWQHNDFSARLDWGIPLVDVEGEKRTWQENGIYFSIIYTPF</sequence>
<proteinExistence type="predicted"/>
<evidence type="ECO:0000259" key="5">
    <source>
        <dbReference type="Pfam" id="PF03865"/>
    </source>
</evidence>
<dbReference type="GO" id="GO:0046819">
    <property type="term" value="P:protein secretion by the type V secretion system"/>
    <property type="evidence" value="ECO:0007669"/>
    <property type="project" value="TreeGrafter"/>
</dbReference>
<dbReference type="PANTHER" id="PTHR34597:SF1">
    <property type="entry name" value="HEME_HEMOPEXIN TRANSPORTER PROTEIN HUXB"/>
    <property type="match status" value="1"/>
</dbReference>
<dbReference type="InterPro" id="IPR005565">
    <property type="entry name" value="Hemolysn_activator_HlyB_C"/>
</dbReference>
<dbReference type="Pfam" id="PF08479">
    <property type="entry name" value="POTRA_2"/>
    <property type="match status" value="1"/>
</dbReference>
<feature type="domain" description="Polypeptide-transport-associated ShlB-type" evidence="6">
    <location>
        <begin position="90"/>
        <end position="163"/>
    </location>
</feature>
<dbReference type="EMBL" id="CP053586">
    <property type="protein sequence ID" value="WNZ26731.1"/>
    <property type="molecule type" value="Genomic_DNA"/>
</dbReference>
<feature type="region of interest" description="Disordered" evidence="4">
    <location>
        <begin position="1"/>
        <end position="78"/>
    </location>
</feature>
<evidence type="ECO:0000256" key="4">
    <source>
        <dbReference type="SAM" id="MobiDB-lite"/>
    </source>
</evidence>
<dbReference type="PANTHER" id="PTHR34597">
    <property type="entry name" value="SLR1661 PROTEIN"/>
    <property type="match status" value="1"/>
</dbReference>
<organism evidence="7">
    <name type="scientific">Leptolyngbya sp. NK1-12</name>
    <dbReference type="NCBI Taxonomy" id="2547451"/>
    <lineage>
        <taxon>Bacteria</taxon>
        <taxon>Bacillati</taxon>
        <taxon>Cyanobacteriota</taxon>
        <taxon>Cyanophyceae</taxon>
        <taxon>Leptolyngbyales</taxon>
        <taxon>Leptolyngbyaceae</taxon>
        <taxon>Leptolyngbya group</taxon>
        <taxon>Leptolyngbya</taxon>
    </lineage>
</organism>
<evidence type="ECO:0000259" key="6">
    <source>
        <dbReference type="Pfam" id="PF08479"/>
    </source>
</evidence>
<evidence type="ECO:0000313" key="7">
    <source>
        <dbReference type="EMBL" id="WNZ26731.1"/>
    </source>
</evidence>
<dbReference type="GO" id="GO:0008320">
    <property type="term" value="F:protein transmembrane transporter activity"/>
    <property type="evidence" value="ECO:0007669"/>
    <property type="project" value="TreeGrafter"/>
</dbReference>
<feature type="compositionally biased region" description="Pro residues" evidence="4">
    <location>
        <begin position="45"/>
        <end position="63"/>
    </location>
</feature>
<protein>
    <submittedName>
        <fullName evidence="7">ShlB/FhaC/HecB family hemolysin secretion/activation protein</fullName>
    </submittedName>
</protein>
<accession>A0AA97AKX2</accession>
<keyword evidence="1" id="KW-1134">Transmembrane beta strand</keyword>
<evidence type="ECO:0000256" key="3">
    <source>
        <dbReference type="ARBA" id="ARBA00023237"/>
    </source>
</evidence>
<dbReference type="InterPro" id="IPR013686">
    <property type="entry name" value="Polypept-transport_assoc_ShlB"/>
</dbReference>
<keyword evidence="1" id="KW-0472">Membrane</keyword>
<dbReference type="AlphaFoldDB" id="A0AA97AKX2"/>
<name>A0AA97AKX2_9CYAN</name>
<evidence type="ECO:0000256" key="2">
    <source>
        <dbReference type="ARBA" id="ARBA00022692"/>
    </source>
</evidence>
<dbReference type="InterPro" id="IPR051544">
    <property type="entry name" value="TPS_OM_transporter"/>
</dbReference>
<dbReference type="Gene3D" id="2.40.160.50">
    <property type="entry name" value="membrane protein fhac: a member of the omp85/tpsb transporter family"/>
    <property type="match status" value="1"/>
</dbReference>
<feature type="domain" description="Haemolysin activator HlyB C-terminal" evidence="5">
    <location>
        <begin position="225"/>
        <end position="535"/>
    </location>
</feature>
<evidence type="ECO:0000256" key="1">
    <source>
        <dbReference type="ARBA" id="ARBA00022452"/>
    </source>
</evidence>
<dbReference type="GO" id="GO:0098046">
    <property type="term" value="C:type V protein secretion system complex"/>
    <property type="evidence" value="ECO:0007669"/>
    <property type="project" value="TreeGrafter"/>
</dbReference>